<feature type="transmembrane region" description="Helical" evidence="1">
    <location>
        <begin position="174"/>
        <end position="193"/>
    </location>
</feature>
<feature type="transmembrane region" description="Helical" evidence="1">
    <location>
        <begin position="205"/>
        <end position="225"/>
    </location>
</feature>
<reference evidence="2 3" key="1">
    <citation type="submission" date="2019-10" db="EMBL/GenBank/DDBJ databases">
        <title>Rubrobacter sp nov SCSIO 52090 isolated from a deep-sea sediment in the South China Sea.</title>
        <authorList>
            <person name="Chen R.W."/>
        </authorList>
    </citation>
    <scope>NUCLEOTIDE SEQUENCE [LARGE SCALE GENOMIC DNA]</scope>
    <source>
        <strain evidence="2 3">SCSIO 52909</strain>
    </source>
</reference>
<dbReference type="AlphaFoldDB" id="A0A6G8Q721"/>
<evidence type="ECO:0000256" key="1">
    <source>
        <dbReference type="SAM" id="Phobius"/>
    </source>
</evidence>
<feature type="transmembrane region" description="Helical" evidence="1">
    <location>
        <begin position="119"/>
        <end position="141"/>
    </location>
</feature>
<proteinExistence type="predicted"/>
<evidence type="ECO:0000313" key="3">
    <source>
        <dbReference type="Proteomes" id="UP000501452"/>
    </source>
</evidence>
<dbReference type="EMBL" id="CP045119">
    <property type="protein sequence ID" value="QIN82228.1"/>
    <property type="molecule type" value="Genomic_DNA"/>
</dbReference>
<keyword evidence="1" id="KW-0472">Membrane</keyword>
<sequence length="268" mass="30043">MGKVAEAGFEKSSSRALLAELLVFGIKQARACLFPGIFISILLLSNYVPLFGLARYDFIFVGAVLAQVALVALKIETRDEVLTLFAFHLLGILLEVFKTNPAIGSWSYPEEGFFEVWDVPLYSGFMYASVASYMCQAWRLLDIGLDRYPSYALSVPLSAGIYLNFFTHHFVPDFRWVLAAGVFVVFFRTRVLFTVTSRRRSMPLVLSFVLIGSFVWVAENVSTYLGAWSYPGQLGGWEVVSLQKISSWCLLVIVSFVIVADLKHVKKS</sequence>
<dbReference type="PIRSF" id="PIRSF009141">
    <property type="entry name" value="UCP009141"/>
    <property type="match status" value="1"/>
</dbReference>
<protein>
    <submittedName>
        <fullName evidence="2">DUF817 family protein</fullName>
    </submittedName>
</protein>
<organism evidence="2 3">
    <name type="scientific">Rubrobacter tropicus</name>
    <dbReference type="NCBI Taxonomy" id="2653851"/>
    <lineage>
        <taxon>Bacteria</taxon>
        <taxon>Bacillati</taxon>
        <taxon>Actinomycetota</taxon>
        <taxon>Rubrobacteria</taxon>
        <taxon>Rubrobacterales</taxon>
        <taxon>Rubrobacteraceae</taxon>
        <taxon>Rubrobacter</taxon>
    </lineage>
</organism>
<evidence type="ECO:0000313" key="2">
    <source>
        <dbReference type="EMBL" id="QIN82228.1"/>
    </source>
</evidence>
<dbReference type="RefSeq" id="WP_166174370.1">
    <property type="nucleotide sequence ID" value="NZ_CP045119.1"/>
</dbReference>
<name>A0A6G8Q721_9ACTN</name>
<feature type="transmembrane region" description="Helical" evidence="1">
    <location>
        <begin position="82"/>
        <end position="99"/>
    </location>
</feature>
<dbReference type="KEGG" id="rub:GBA63_05880"/>
<dbReference type="Pfam" id="PF05675">
    <property type="entry name" value="DUF817"/>
    <property type="match status" value="1"/>
</dbReference>
<dbReference type="InterPro" id="IPR008535">
    <property type="entry name" value="DUF817"/>
</dbReference>
<dbReference type="Proteomes" id="UP000501452">
    <property type="component" value="Chromosome"/>
</dbReference>
<feature type="transmembrane region" description="Helical" evidence="1">
    <location>
        <begin position="31"/>
        <end position="52"/>
    </location>
</feature>
<accession>A0A6G8Q721</accession>
<feature type="transmembrane region" description="Helical" evidence="1">
    <location>
        <begin position="148"/>
        <end position="168"/>
    </location>
</feature>
<keyword evidence="1" id="KW-0812">Transmembrane</keyword>
<feature type="transmembrane region" description="Helical" evidence="1">
    <location>
        <begin position="58"/>
        <end position="75"/>
    </location>
</feature>
<gene>
    <name evidence="2" type="ORF">GBA63_05880</name>
</gene>
<keyword evidence="1" id="KW-1133">Transmembrane helix</keyword>
<feature type="transmembrane region" description="Helical" evidence="1">
    <location>
        <begin position="245"/>
        <end position="262"/>
    </location>
</feature>
<keyword evidence="3" id="KW-1185">Reference proteome</keyword>